<dbReference type="PANTHER" id="PTHR23339">
    <property type="entry name" value="TYROSINE SPECIFIC PROTEIN PHOSPHATASE AND DUAL SPECIFICITY PROTEIN PHOSPHATASE"/>
    <property type="match status" value="1"/>
</dbReference>
<name>A0A4D7QIC3_9HYPH</name>
<sequence>MVLPDAPPLRIDILTPDGGGLIGMTSCPGRIEPPPAPPRVLATDLDRVVATGAGLLVSLIETHEFEQLGVASLGADIIARGLAWEHLPIRDFGVPDLAFETAWVRMGPDIHARLDAGGGIVIHCRGGLGRTGTIAARLLVERGMESEAAIALVRSVRPGTIETPDQLRHVAGITSGSWTARR</sequence>
<proteinExistence type="predicted"/>
<feature type="domain" description="Tyrosine specific protein phosphatases" evidence="1">
    <location>
        <begin position="101"/>
        <end position="168"/>
    </location>
</feature>
<dbReference type="EMBL" id="CP039865">
    <property type="protein sequence ID" value="QCK85513.1"/>
    <property type="molecule type" value="Genomic_DNA"/>
</dbReference>
<dbReference type="Proteomes" id="UP000298588">
    <property type="component" value="Chromosome"/>
</dbReference>
<dbReference type="KEGG" id="paqt:E8L99_06875"/>
<protein>
    <submittedName>
        <fullName evidence="2">Phosphatase</fullName>
    </submittedName>
</protein>
<organism evidence="2 3">
    <name type="scientific">Phreatobacter aquaticus</name>
    <dbReference type="NCBI Taxonomy" id="2570229"/>
    <lineage>
        <taxon>Bacteria</taxon>
        <taxon>Pseudomonadati</taxon>
        <taxon>Pseudomonadota</taxon>
        <taxon>Alphaproteobacteria</taxon>
        <taxon>Hyphomicrobiales</taxon>
        <taxon>Phreatobacteraceae</taxon>
        <taxon>Phreatobacter</taxon>
    </lineage>
</organism>
<dbReference type="SUPFAM" id="SSF52799">
    <property type="entry name" value="(Phosphotyrosine protein) phosphatases II"/>
    <property type="match status" value="1"/>
</dbReference>
<dbReference type="OrthoDB" id="9806482at2"/>
<evidence type="ECO:0000259" key="1">
    <source>
        <dbReference type="PROSITE" id="PS50056"/>
    </source>
</evidence>
<dbReference type="AlphaFoldDB" id="A0A4D7QIC3"/>
<dbReference type="PROSITE" id="PS00383">
    <property type="entry name" value="TYR_PHOSPHATASE_1"/>
    <property type="match status" value="1"/>
</dbReference>
<dbReference type="RefSeq" id="WP_137098847.1">
    <property type="nucleotide sequence ID" value="NZ_CP039865.1"/>
</dbReference>
<dbReference type="Pfam" id="PF22785">
    <property type="entry name" value="Tc-R-P"/>
    <property type="match status" value="1"/>
</dbReference>
<dbReference type="InterPro" id="IPR050561">
    <property type="entry name" value="PTP"/>
</dbReference>
<reference evidence="2 3" key="1">
    <citation type="submission" date="2019-04" db="EMBL/GenBank/DDBJ databases">
        <title>Phreatobacter aquaticus sp. nov.</title>
        <authorList>
            <person name="Choi A."/>
            <person name="Baek K."/>
        </authorList>
    </citation>
    <scope>NUCLEOTIDE SEQUENCE [LARGE SCALE GENOMIC DNA]</scope>
    <source>
        <strain evidence="2 3">NMCR1094</strain>
    </source>
</reference>
<gene>
    <name evidence="2" type="ORF">E8L99_06875</name>
</gene>
<dbReference type="FunFam" id="3.90.190.10:FF:000157">
    <property type="entry name" value="Protein-tyrosine phosphatase"/>
    <property type="match status" value="1"/>
</dbReference>
<dbReference type="InterPro" id="IPR000387">
    <property type="entry name" value="Tyr_Pase_dom"/>
</dbReference>
<evidence type="ECO:0000313" key="3">
    <source>
        <dbReference type="Proteomes" id="UP000298588"/>
    </source>
</evidence>
<dbReference type="InterPro" id="IPR029021">
    <property type="entry name" value="Prot-tyrosine_phosphatase-like"/>
</dbReference>
<keyword evidence="3" id="KW-1185">Reference proteome</keyword>
<dbReference type="Gene3D" id="3.90.190.10">
    <property type="entry name" value="Protein tyrosine phosphatase superfamily"/>
    <property type="match status" value="1"/>
</dbReference>
<accession>A0A4D7QIC3</accession>
<dbReference type="CDD" id="cd14505">
    <property type="entry name" value="CDKN3-like"/>
    <property type="match status" value="1"/>
</dbReference>
<dbReference type="PROSITE" id="PS50056">
    <property type="entry name" value="TYR_PHOSPHATASE_2"/>
    <property type="match status" value="1"/>
</dbReference>
<evidence type="ECO:0000313" key="2">
    <source>
        <dbReference type="EMBL" id="QCK85513.1"/>
    </source>
</evidence>
<dbReference type="InterPro" id="IPR016130">
    <property type="entry name" value="Tyr_Pase_AS"/>
</dbReference>